<evidence type="ECO:0000256" key="3">
    <source>
        <dbReference type="ARBA" id="ARBA00023163"/>
    </source>
</evidence>
<protein>
    <submittedName>
        <fullName evidence="5">Regulatory protein, luxR family</fullName>
    </submittedName>
</protein>
<reference evidence="5 6" key="1">
    <citation type="submission" date="2016-11" db="EMBL/GenBank/DDBJ databases">
        <authorList>
            <person name="Jaros S."/>
            <person name="Januszkiewicz K."/>
            <person name="Wedrychowicz H."/>
        </authorList>
    </citation>
    <scope>NUCLEOTIDE SEQUENCE [LARGE SCALE GENOMIC DNA]</scope>
    <source>
        <strain evidence="5 6">DSM 43832</strain>
    </source>
</reference>
<evidence type="ECO:0000256" key="2">
    <source>
        <dbReference type="ARBA" id="ARBA00023125"/>
    </source>
</evidence>
<keyword evidence="6" id="KW-1185">Reference proteome</keyword>
<dbReference type="CDD" id="cd06170">
    <property type="entry name" value="LuxR_C_like"/>
    <property type="match status" value="1"/>
</dbReference>
<dbReference type="InterPro" id="IPR011990">
    <property type="entry name" value="TPR-like_helical_dom_sf"/>
</dbReference>
<evidence type="ECO:0000256" key="1">
    <source>
        <dbReference type="ARBA" id="ARBA00023015"/>
    </source>
</evidence>
<dbReference type="SUPFAM" id="SSF46894">
    <property type="entry name" value="C-terminal effector domain of the bipartite response regulators"/>
    <property type="match status" value="1"/>
</dbReference>
<dbReference type="Pfam" id="PF17874">
    <property type="entry name" value="TPR_MalT"/>
    <property type="match status" value="1"/>
</dbReference>
<evidence type="ECO:0000313" key="5">
    <source>
        <dbReference type="EMBL" id="SHK76164.1"/>
    </source>
</evidence>
<dbReference type="PROSITE" id="PS50043">
    <property type="entry name" value="HTH_LUXR_2"/>
    <property type="match status" value="1"/>
</dbReference>
<organism evidence="5 6">
    <name type="scientific">Pseudonocardia thermophila</name>
    <dbReference type="NCBI Taxonomy" id="1848"/>
    <lineage>
        <taxon>Bacteria</taxon>
        <taxon>Bacillati</taxon>
        <taxon>Actinomycetota</taxon>
        <taxon>Actinomycetes</taxon>
        <taxon>Pseudonocardiales</taxon>
        <taxon>Pseudonocardiaceae</taxon>
        <taxon>Pseudonocardia</taxon>
    </lineage>
</organism>
<dbReference type="PANTHER" id="PTHR44688">
    <property type="entry name" value="DNA-BINDING TRANSCRIPTIONAL ACTIVATOR DEVR_DOSR"/>
    <property type="match status" value="1"/>
</dbReference>
<dbReference type="RefSeq" id="WP_073457880.1">
    <property type="nucleotide sequence ID" value="NZ_FRAP01000011.1"/>
</dbReference>
<dbReference type="Gene3D" id="1.25.40.10">
    <property type="entry name" value="Tetratricopeptide repeat domain"/>
    <property type="match status" value="1"/>
</dbReference>
<keyword evidence="1" id="KW-0805">Transcription regulation</keyword>
<dbReference type="SUPFAM" id="SSF48452">
    <property type="entry name" value="TPR-like"/>
    <property type="match status" value="1"/>
</dbReference>
<evidence type="ECO:0000259" key="4">
    <source>
        <dbReference type="PROSITE" id="PS50043"/>
    </source>
</evidence>
<dbReference type="InterPro" id="IPR000792">
    <property type="entry name" value="Tscrpt_reg_LuxR_C"/>
</dbReference>
<name>A0A1M6V447_PSETH</name>
<dbReference type="Gene3D" id="1.10.10.10">
    <property type="entry name" value="Winged helix-like DNA-binding domain superfamily/Winged helix DNA-binding domain"/>
    <property type="match status" value="1"/>
</dbReference>
<dbReference type="InterPro" id="IPR036388">
    <property type="entry name" value="WH-like_DNA-bd_sf"/>
</dbReference>
<dbReference type="InterPro" id="IPR016032">
    <property type="entry name" value="Sig_transdc_resp-reg_C-effctor"/>
</dbReference>
<dbReference type="SMART" id="SM00421">
    <property type="entry name" value="HTH_LUXR"/>
    <property type="match status" value="1"/>
</dbReference>
<dbReference type="GO" id="GO:0006355">
    <property type="term" value="P:regulation of DNA-templated transcription"/>
    <property type="evidence" value="ECO:0007669"/>
    <property type="project" value="InterPro"/>
</dbReference>
<keyword evidence="2" id="KW-0238">DNA-binding</keyword>
<dbReference type="PANTHER" id="PTHR44688:SF25">
    <property type="entry name" value="HTH LUXR-TYPE DOMAIN-CONTAINING PROTEIN"/>
    <property type="match status" value="1"/>
</dbReference>
<dbReference type="STRING" id="1848.SAMN05443637_111183"/>
<dbReference type="EMBL" id="FRAP01000011">
    <property type="protein sequence ID" value="SHK76164.1"/>
    <property type="molecule type" value="Genomic_DNA"/>
</dbReference>
<dbReference type="PRINTS" id="PR00038">
    <property type="entry name" value="HTHLUXR"/>
</dbReference>
<dbReference type="AlphaFoldDB" id="A0A1M6V447"/>
<dbReference type="GO" id="GO:0003677">
    <property type="term" value="F:DNA binding"/>
    <property type="evidence" value="ECO:0007669"/>
    <property type="project" value="UniProtKB-KW"/>
</dbReference>
<proteinExistence type="predicted"/>
<keyword evidence="3" id="KW-0804">Transcription</keyword>
<sequence>MVRYHHLFAGYLRKRLERDHADRIVTLHRTASAWFADHGLLSEAVTHALAAGNDTGAVDLVERQAMHMVEHSRMATLLGLVNKLPTELPLGRPKLQIAIAWANCLLQRARPAQTALDHVRAAIGSATDEESVDLLGEADVLQACIDIYGDRIDRAAALVDRYLVPDPPYRSWLVAVSANIRAFVDIHTFRYGTAQERQRWANPFHATTTGPFAGVYGRCFAGLAALAQLNLVGAQRLYEEAVALARGSAGQHSHAARLAGALLGRLHYERGDADTAERLLEGCHELGAESGVAEFLIATFTTLARIKALRGDPEKAWSLLDEGHEAATQLALPRLAAAVDDERVRMHLALGDVGRAESVLARQGEVPRGYDGITMAVRHHHLGMRAQLLSAKGDHDGARSLLTDVLDESRAVGWRYAKTIARIDLAGVHAVVGDTATAVRTLVPALVVSAQAGLIRSVVDRSPALLKIIADLRDAARCRRWPADLPEVPFDYLSRLLATARSTVQPGTPAVIVGCADHPGAEEPLNAREIEILRLVDLGLSNKEIARKLGVTINTVKWYLKNICTKLGVARRTESVREARRRHILT</sequence>
<accession>A0A1M6V447</accession>
<dbReference type="InterPro" id="IPR041617">
    <property type="entry name" value="TPR_MalT"/>
</dbReference>
<feature type="domain" description="HTH luxR-type" evidence="4">
    <location>
        <begin position="518"/>
        <end position="583"/>
    </location>
</feature>
<dbReference type="Proteomes" id="UP000184363">
    <property type="component" value="Unassembled WGS sequence"/>
</dbReference>
<evidence type="ECO:0000313" key="6">
    <source>
        <dbReference type="Proteomes" id="UP000184363"/>
    </source>
</evidence>
<dbReference type="PROSITE" id="PS00622">
    <property type="entry name" value="HTH_LUXR_1"/>
    <property type="match status" value="1"/>
</dbReference>
<gene>
    <name evidence="5" type="ORF">SAMN05443637_111183</name>
</gene>
<dbReference type="Pfam" id="PF00196">
    <property type="entry name" value="GerE"/>
    <property type="match status" value="1"/>
</dbReference>